<dbReference type="EMBL" id="CYRY02008555">
    <property type="protein sequence ID" value="VCW77242.1"/>
    <property type="molecule type" value="Genomic_DNA"/>
</dbReference>
<proteinExistence type="predicted"/>
<organism evidence="2 3">
    <name type="scientific">Gulo gulo</name>
    <name type="common">Wolverine</name>
    <name type="synonym">Gluton</name>
    <dbReference type="NCBI Taxonomy" id="48420"/>
    <lineage>
        <taxon>Eukaryota</taxon>
        <taxon>Metazoa</taxon>
        <taxon>Chordata</taxon>
        <taxon>Craniata</taxon>
        <taxon>Vertebrata</taxon>
        <taxon>Euteleostomi</taxon>
        <taxon>Mammalia</taxon>
        <taxon>Eutheria</taxon>
        <taxon>Laurasiatheria</taxon>
        <taxon>Carnivora</taxon>
        <taxon>Caniformia</taxon>
        <taxon>Musteloidea</taxon>
        <taxon>Mustelidae</taxon>
        <taxon>Guloninae</taxon>
        <taxon>Gulo</taxon>
    </lineage>
</organism>
<reference evidence="2 3" key="1">
    <citation type="submission" date="2018-10" db="EMBL/GenBank/DDBJ databases">
        <authorList>
            <person name="Ekblom R."/>
            <person name="Jareborg N."/>
        </authorList>
    </citation>
    <scope>NUCLEOTIDE SEQUENCE [LARGE SCALE GENOMIC DNA]</scope>
    <source>
        <tissue evidence="2">Muscle</tissue>
    </source>
</reference>
<evidence type="ECO:0000313" key="2">
    <source>
        <dbReference type="EMBL" id="VCW77242.1"/>
    </source>
</evidence>
<evidence type="ECO:0000256" key="1">
    <source>
        <dbReference type="SAM" id="MobiDB-lite"/>
    </source>
</evidence>
<name>A0A9X9LMX7_GULGU</name>
<gene>
    <name evidence="2" type="ORF">BN2614_LOCUS3</name>
</gene>
<dbReference type="AlphaFoldDB" id="A0A9X9LMX7"/>
<keyword evidence="3" id="KW-1185">Reference proteome</keyword>
<comment type="caution">
    <text evidence="2">The sequence shown here is derived from an EMBL/GenBank/DDBJ whole genome shotgun (WGS) entry which is preliminary data.</text>
</comment>
<feature type="compositionally biased region" description="Polar residues" evidence="1">
    <location>
        <begin position="18"/>
        <end position="33"/>
    </location>
</feature>
<sequence length="111" mass="12757">MRQVRNPGRDRCRGGCSLQGQTSLLRPATSRNFRTAEAGGSPKPRIHELQIKNPSWKILFMVSSQWRTNVREGKKRTAEHSISTSGHEHTATPRMFSCPRKIYMKLESTRY</sequence>
<evidence type="ECO:0000313" key="3">
    <source>
        <dbReference type="Proteomes" id="UP000269945"/>
    </source>
</evidence>
<feature type="non-terminal residue" evidence="2">
    <location>
        <position position="111"/>
    </location>
</feature>
<feature type="region of interest" description="Disordered" evidence="1">
    <location>
        <begin position="1"/>
        <end position="46"/>
    </location>
</feature>
<accession>A0A9X9LMX7</accession>
<dbReference type="Proteomes" id="UP000269945">
    <property type="component" value="Unassembled WGS sequence"/>
</dbReference>
<feature type="region of interest" description="Disordered" evidence="1">
    <location>
        <begin position="71"/>
        <end position="94"/>
    </location>
</feature>
<protein>
    <submittedName>
        <fullName evidence="2">Uncharacterized protein</fullName>
    </submittedName>
</protein>